<evidence type="ECO:0000256" key="1">
    <source>
        <dbReference type="SAM" id="MobiDB-lite"/>
    </source>
</evidence>
<evidence type="ECO:0000313" key="3">
    <source>
        <dbReference type="Proteomes" id="UP000324222"/>
    </source>
</evidence>
<keyword evidence="3" id="KW-1185">Reference proteome</keyword>
<protein>
    <submittedName>
        <fullName evidence="2">Uncharacterized protein</fullName>
    </submittedName>
</protein>
<proteinExistence type="predicted"/>
<name>A0A5B7HAS6_PORTR</name>
<accession>A0A5B7HAS6</accession>
<dbReference type="AlphaFoldDB" id="A0A5B7HAS6"/>
<feature type="compositionally biased region" description="Basic and acidic residues" evidence="1">
    <location>
        <begin position="23"/>
        <end position="46"/>
    </location>
</feature>
<gene>
    <name evidence="2" type="ORF">E2C01_061251</name>
</gene>
<organism evidence="2 3">
    <name type="scientific">Portunus trituberculatus</name>
    <name type="common">Swimming crab</name>
    <name type="synonym">Neptunus trituberculatus</name>
    <dbReference type="NCBI Taxonomy" id="210409"/>
    <lineage>
        <taxon>Eukaryota</taxon>
        <taxon>Metazoa</taxon>
        <taxon>Ecdysozoa</taxon>
        <taxon>Arthropoda</taxon>
        <taxon>Crustacea</taxon>
        <taxon>Multicrustacea</taxon>
        <taxon>Malacostraca</taxon>
        <taxon>Eumalacostraca</taxon>
        <taxon>Eucarida</taxon>
        <taxon>Decapoda</taxon>
        <taxon>Pleocyemata</taxon>
        <taxon>Brachyura</taxon>
        <taxon>Eubrachyura</taxon>
        <taxon>Portunoidea</taxon>
        <taxon>Portunidae</taxon>
        <taxon>Portuninae</taxon>
        <taxon>Portunus</taxon>
    </lineage>
</organism>
<sequence>MRREHYWDRLRESEGEKDAWWVSRTEGEERDRPGWRRGKREGEGRKGGGVRIVN</sequence>
<evidence type="ECO:0000313" key="2">
    <source>
        <dbReference type="EMBL" id="MPC67086.1"/>
    </source>
</evidence>
<dbReference type="Proteomes" id="UP000324222">
    <property type="component" value="Unassembled WGS sequence"/>
</dbReference>
<feature type="region of interest" description="Disordered" evidence="1">
    <location>
        <begin position="23"/>
        <end position="54"/>
    </location>
</feature>
<reference evidence="2 3" key="1">
    <citation type="submission" date="2019-05" db="EMBL/GenBank/DDBJ databases">
        <title>Another draft genome of Portunus trituberculatus and its Hox gene families provides insights of decapod evolution.</title>
        <authorList>
            <person name="Jeong J.-H."/>
            <person name="Song I."/>
            <person name="Kim S."/>
            <person name="Choi T."/>
            <person name="Kim D."/>
            <person name="Ryu S."/>
            <person name="Kim W."/>
        </authorList>
    </citation>
    <scope>NUCLEOTIDE SEQUENCE [LARGE SCALE GENOMIC DNA]</scope>
    <source>
        <tissue evidence="2">Muscle</tissue>
    </source>
</reference>
<comment type="caution">
    <text evidence="2">The sequence shown here is derived from an EMBL/GenBank/DDBJ whole genome shotgun (WGS) entry which is preliminary data.</text>
</comment>
<dbReference type="EMBL" id="VSRR010025756">
    <property type="protein sequence ID" value="MPC67086.1"/>
    <property type="molecule type" value="Genomic_DNA"/>
</dbReference>